<sequence length="83" mass="8311">MSDVRVGTTAAVCNDTCGCPTPCPGGPACRCASRAGTEIEHKRCSCGEHCSCNPCTCTKTEVVGTGKAFCRCGAACACPTCAA</sequence>
<protein>
    <submittedName>
        <fullName evidence="1">EC metallothionein-like protein</fullName>
    </submittedName>
</protein>
<dbReference type="Proteomes" id="UP001164539">
    <property type="component" value="Chromosome 6"/>
</dbReference>
<evidence type="ECO:0000313" key="1">
    <source>
        <dbReference type="EMBL" id="KAJ4715835.1"/>
    </source>
</evidence>
<organism evidence="1 2">
    <name type="scientific">Melia azedarach</name>
    <name type="common">Chinaberry tree</name>
    <dbReference type="NCBI Taxonomy" id="155640"/>
    <lineage>
        <taxon>Eukaryota</taxon>
        <taxon>Viridiplantae</taxon>
        <taxon>Streptophyta</taxon>
        <taxon>Embryophyta</taxon>
        <taxon>Tracheophyta</taxon>
        <taxon>Spermatophyta</taxon>
        <taxon>Magnoliopsida</taxon>
        <taxon>eudicotyledons</taxon>
        <taxon>Gunneridae</taxon>
        <taxon>Pentapetalae</taxon>
        <taxon>rosids</taxon>
        <taxon>malvids</taxon>
        <taxon>Sapindales</taxon>
        <taxon>Meliaceae</taxon>
        <taxon>Melia</taxon>
    </lineage>
</organism>
<comment type="caution">
    <text evidence="1">The sequence shown here is derived from an EMBL/GenBank/DDBJ whole genome shotgun (WGS) entry which is preliminary data.</text>
</comment>
<keyword evidence="2" id="KW-1185">Reference proteome</keyword>
<proteinExistence type="predicted"/>
<reference evidence="1 2" key="1">
    <citation type="journal article" date="2023" name="Science">
        <title>Complex scaffold remodeling in plant triterpene biosynthesis.</title>
        <authorList>
            <person name="De La Pena R."/>
            <person name="Hodgson H."/>
            <person name="Liu J.C."/>
            <person name="Stephenson M.J."/>
            <person name="Martin A.C."/>
            <person name="Owen C."/>
            <person name="Harkess A."/>
            <person name="Leebens-Mack J."/>
            <person name="Jimenez L.E."/>
            <person name="Osbourn A."/>
            <person name="Sattely E.S."/>
        </authorList>
    </citation>
    <scope>NUCLEOTIDE SEQUENCE [LARGE SCALE GENOMIC DNA]</scope>
    <source>
        <strain evidence="2">cv. JPN11</strain>
        <tissue evidence="1">Leaf</tissue>
    </source>
</reference>
<evidence type="ECO:0000313" key="2">
    <source>
        <dbReference type="Proteomes" id="UP001164539"/>
    </source>
</evidence>
<dbReference type="EMBL" id="CM051399">
    <property type="protein sequence ID" value="KAJ4715835.1"/>
    <property type="molecule type" value="Genomic_DNA"/>
</dbReference>
<gene>
    <name evidence="1" type="ORF">OWV82_010934</name>
</gene>
<accession>A0ACC1XX35</accession>
<name>A0ACC1XX35_MELAZ</name>